<dbReference type="GO" id="GO:0030313">
    <property type="term" value="C:cell envelope"/>
    <property type="evidence" value="ECO:0007669"/>
    <property type="project" value="UniProtKB-SubCell"/>
</dbReference>
<proteinExistence type="predicted"/>
<dbReference type="InterPro" id="IPR050553">
    <property type="entry name" value="Thioredoxin_ResA/DsbE_sf"/>
</dbReference>
<comment type="subcellular location">
    <subcellularLocation>
        <location evidence="1">Cell envelope</location>
    </subcellularLocation>
</comment>
<dbReference type="AlphaFoldDB" id="A0A5M6A0F5"/>
<dbReference type="Proteomes" id="UP000347681">
    <property type="component" value="Unassembled WGS sequence"/>
</dbReference>
<dbReference type="InterPro" id="IPR012336">
    <property type="entry name" value="Thioredoxin-like_fold"/>
</dbReference>
<reference evidence="7 8" key="1">
    <citation type="journal article" date="2019" name="Nat. Med.">
        <title>A library of human gut bacterial isolates paired with longitudinal multiomics data enables mechanistic microbiome research.</title>
        <authorList>
            <person name="Poyet M."/>
            <person name="Groussin M."/>
            <person name="Gibbons S.M."/>
            <person name="Avila-Pacheco J."/>
            <person name="Jiang X."/>
            <person name="Kearney S.M."/>
            <person name="Perrotta A.R."/>
            <person name="Berdy B."/>
            <person name="Zhao S."/>
            <person name="Lieberman T.D."/>
            <person name="Swanson P.K."/>
            <person name="Smith M."/>
            <person name="Roesemann S."/>
            <person name="Alexander J.E."/>
            <person name="Rich S.A."/>
            <person name="Livny J."/>
            <person name="Vlamakis H."/>
            <person name="Clish C."/>
            <person name="Bullock K."/>
            <person name="Deik A."/>
            <person name="Scott J."/>
            <person name="Pierce K.A."/>
            <person name="Xavier R.J."/>
            <person name="Alm E.J."/>
        </authorList>
    </citation>
    <scope>NUCLEOTIDE SEQUENCE [LARGE SCALE GENOMIC DNA]</scope>
    <source>
        <strain evidence="7 8">BIOML-A5</strain>
    </source>
</reference>
<dbReference type="PANTHER" id="PTHR42852">
    <property type="entry name" value="THIOL:DISULFIDE INTERCHANGE PROTEIN DSBE"/>
    <property type="match status" value="1"/>
</dbReference>
<organism evidence="7 8">
    <name type="scientific">Phocaeicola dorei</name>
    <dbReference type="NCBI Taxonomy" id="357276"/>
    <lineage>
        <taxon>Bacteria</taxon>
        <taxon>Pseudomonadati</taxon>
        <taxon>Bacteroidota</taxon>
        <taxon>Bacteroidia</taxon>
        <taxon>Bacteroidales</taxon>
        <taxon>Bacteroidaceae</taxon>
        <taxon>Phocaeicola</taxon>
    </lineage>
</organism>
<dbReference type="Gene3D" id="3.40.30.10">
    <property type="entry name" value="Glutaredoxin"/>
    <property type="match status" value="1"/>
</dbReference>
<evidence type="ECO:0000256" key="3">
    <source>
        <dbReference type="ARBA" id="ARBA00023157"/>
    </source>
</evidence>
<evidence type="ECO:0000259" key="6">
    <source>
        <dbReference type="PROSITE" id="PS51352"/>
    </source>
</evidence>
<comment type="caution">
    <text evidence="7">The sequence shown here is derived from an EMBL/GenBank/DDBJ whole genome shotgun (WGS) entry which is preliminary data.</text>
</comment>
<keyword evidence="4" id="KW-0676">Redox-active center</keyword>
<protein>
    <submittedName>
        <fullName evidence="7">TlpA family protein disulfide reductase</fullName>
    </submittedName>
</protein>
<feature type="chain" id="PRO_5024379626" evidence="5">
    <location>
        <begin position="20"/>
        <end position="711"/>
    </location>
</feature>
<evidence type="ECO:0000256" key="4">
    <source>
        <dbReference type="ARBA" id="ARBA00023284"/>
    </source>
</evidence>
<dbReference type="InterPro" id="IPR013766">
    <property type="entry name" value="Thioredoxin_domain"/>
</dbReference>
<dbReference type="InterPro" id="IPR036249">
    <property type="entry name" value="Thioredoxin-like_sf"/>
</dbReference>
<feature type="domain" description="Thioredoxin" evidence="6">
    <location>
        <begin position="541"/>
        <end position="701"/>
    </location>
</feature>
<dbReference type="EMBL" id="VVZB01000001">
    <property type="protein sequence ID" value="KAA5386354.1"/>
    <property type="molecule type" value="Genomic_DNA"/>
</dbReference>
<feature type="signal peptide" evidence="5">
    <location>
        <begin position="1"/>
        <end position="19"/>
    </location>
</feature>
<sequence length="711" mass="81524">MKNFGILLLAMVSCCLLQAKNRVVKQPPFIARSSSTIEIDRVVVSDTATVLDIKAFFRPHNWIQISNESYLLADNGEKYPIRSGNGITLGEKFWMPDSGEASFSLIFPLLPPTVKVIDFIESDCEDCFKVWGIHLDGKLPELDLSDDVKKQKLNYDEPLPKAELKDGKSVITGRLLGYEKHYALPFSCRTCDLLTAKFEDTEIKVNEDGTFRTEIELCTPTTVSFSVGRDIYFDVFLVPGGELDMAVNLRELSRSESKLLKGKRAGGKKVYFSGTMAALNDEMITDDEHLMDVWGMVHWNMNDLYNMTAGQYKAYWLKKYEETKSAICSDKKRSQAYRNLLLAQNDLLCTLTLTRVSSNLAYAYVQCSGLPAREAYQKFKQPELSDDFYDYIRQLNILNSPVMLYTNGYADLVRGMGYMRVKMDDKLSDIFAFILSSDKVSVEDAEIIREFKANTDAGKTSVYREKMGELRIKYDDLFKEFSSMQQDYILKKIIAGYLGTEQGLFFDLQKMMKYAQKISDFTPLTIHDFEEIRKMSDPYYLSRLTRMNNRLLETIEANKKKKGYTVNESGEVKDEDLFYSITSKFKGKVILVDFWATWCGPCKMAMKQMKPMKKDLEGKDIVYVFIAGENSPKETWDNMIPDIHGEHYRVTAAQWNYLSKQFSIQGVPTYIIVDKEGGIIQKYTGFPGVDTVKKRINKSIREIKNVFVLQE</sequence>
<evidence type="ECO:0000256" key="5">
    <source>
        <dbReference type="SAM" id="SignalP"/>
    </source>
</evidence>
<dbReference type="PROSITE" id="PS51352">
    <property type="entry name" value="THIOREDOXIN_2"/>
    <property type="match status" value="1"/>
</dbReference>
<name>A0A5M6A0F5_9BACT</name>
<keyword evidence="5" id="KW-0732">Signal</keyword>
<keyword evidence="3" id="KW-1015">Disulfide bond</keyword>
<evidence type="ECO:0000313" key="8">
    <source>
        <dbReference type="Proteomes" id="UP000347681"/>
    </source>
</evidence>
<dbReference type="Pfam" id="PF13905">
    <property type="entry name" value="Thioredoxin_8"/>
    <property type="match status" value="1"/>
</dbReference>
<accession>A0A5M6A0F5</accession>
<dbReference type="GO" id="GO:0017004">
    <property type="term" value="P:cytochrome complex assembly"/>
    <property type="evidence" value="ECO:0007669"/>
    <property type="project" value="UniProtKB-KW"/>
</dbReference>
<evidence type="ECO:0000313" key="7">
    <source>
        <dbReference type="EMBL" id="KAA5386354.1"/>
    </source>
</evidence>
<evidence type="ECO:0000256" key="2">
    <source>
        <dbReference type="ARBA" id="ARBA00022748"/>
    </source>
</evidence>
<dbReference type="SUPFAM" id="SSF52833">
    <property type="entry name" value="Thioredoxin-like"/>
    <property type="match status" value="1"/>
</dbReference>
<dbReference type="CDD" id="cd02966">
    <property type="entry name" value="TlpA_like_family"/>
    <property type="match status" value="1"/>
</dbReference>
<keyword evidence="2" id="KW-0201">Cytochrome c-type biogenesis</keyword>
<gene>
    <name evidence="7" type="ORF">F2Y61_00580</name>
</gene>
<evidence type="ECO:0000256" key="1">
    <source>
        <dbReference type="ARBA" id="ARBA00004196"/>
    </source>
</evidence>
<dbReference type="PANTHER" id="PTHR42852:SF6">
    <property type="entry name" value="THIOL:DISULFIDE INTERCHANGE PROTEIN DSBE"/>
    <property type="match status" value="1"/>
</dbReference>